<organism evidence="1 2">
    <name type="scientific">Deinococcus xinjiangensis</name>
    <dbReference type="NCBI Taxonomy" id="457454"/>
    <lineage>
        <taxon>Bacteria</taxon>
        <taxon>Thermotogati</taxon>
        <taxon>Deinococcota</taxon>
        <taxon>Deinococci</taxon>
        <taxon>Deinococcales</taxon>
        <taxon>Deinococcaceae</taxon>
        <taxon>Deinococcus</taxon>
    </lineage>
</organism>
<comment type="caution">
    <text evidence="1">The sequence shown here is derived from an EMBL/GenBank/DDBJ whole genome shotgun (WGS) entry which is preliminary data.</text>
</comment>
<sequence>MPHIPKGARFEQYTHVSKYRISTLGKLALSWAALALGLATAAERDYIGWPYDARTFPLCQQYGCREVGQTQLGGDHGSFLRLQLLRLDAKVTLTLAPDRAIMEIYMDSG</sequence>
<protein>
    <submittedName>
        <fullName evidence="1">Uncharacterized protein</fullName>
    </submittedName>
</protein>
<dbReference type="EMBL" id="BAABRN010000010">
    <property type="protein sequence ID" value="GAA5501510.1"/>
    <property type="molecule type" value="Genomic_DNA"/>
</dbReference>
<accession>A0ABP9V8A8</accession>
<name>A0ABP9V8A8_9DEIO</name>
<proteinExistence type="predicted"/>
<evidence type="ECO:0000313" key="2">
    <source>
        <dbReference type="Proteomes" id="UP001458946"/>
    </source>
</evidence>
<evidence type="ECO:0000313" key="1">
    <source>
        <dbReference type="EMBL" id="GAA5501510.1"/>
    </source>
</evidence>
<gene>
    <name evidence="1" type="ORF">Dxin01_01242</name>
</gene>
<dbReference type="Proteomes" id="UP001458946">
    <property type="component" value="Unassembled WGS sequence"/>
</dbReference>
<keyword evidence="2" id="KW-1185">Reference proteome</keyword>
<reference evidence="1 2" key="1">
    <citation type="submission" date="2024-02" db="EMBL/GenBank/DDBJ databases">
        <title>Deinococcus xinjiangensis NBRC 107630.</title>
        <authorList>
            <person name="Ichikawa N."/>
            <person name="Katano-Makiyama Y."/>
            <person name="Hidaka K."/>
        </authorList>
    </citation>
    <scope>NUCLEOTIDE SEQUENCE [LARGE SCALE GENOMIC DNA]</scope>
    <source>
        <strain evidence="1 2">NBRC 107630</strain>
    </source>
</reference>